<dbReference type="PROSITE" id="PS50109">
    <property type="entry name" value="HIS_KIN"/>
    <property type="match status" value="1"/>
</dbReference>
<protein>
    <recommendedName>
        <fullName evidence="2">histidine kinase</fullName>
        <ecNumber evidence="2">2.7.13.3</ecNumber>
    </recommendedName>
</protein>
<evidence type="ECO:0000256" key="7">
    <source>
        <dbReference type="SAM" id="MobiDB-lite"/>
    </source>
</evidence>
<evidence type="ECO:0000259" key="8">
    <source>
        <dbReference type="PROSITE" id="PS50109"/>
    </source>
</evidence>
<dbReference type="SMART" id="SM00388">
    <property type="entry name" value="HisKA"/>
    <property type="match status" value="1"/>
</dbReference>
<dbReference type="GO" id="GO:0004721">
    <property type="term" value="F:phosphoprotein phosphatase activity"/>
    <property type="evidence" value="ECO:0007669"/>
    <property type="project" value="TreeGrafter"/>
</dbReference>
<dbReference type="EMBL" id="DRMH01000100">
    <property type="protein sequence ID" value="HFC98276.1"/>
    <property type="molecule type" value="Genomic_DNA"/>
</dbReference>
<evidence type="ECO:0000256" key="3">
    <source>
        <dbReference type="ARBA" id="ARBA00022553"/>
    </source>
</evidence>
<dbReference type="AlphaFoldDB" id="A0A7C3CL08"/>
<name>A0A7C3CL08_9BACT</name>
<reference evidence="9" key="1">
    <citation type="journal article" date="2020" name="mSystems">
        <title>Genome- and Community-Level Interaction Insights into Carbon Utilization and Element Cycling Functions of Hydrothermarchaeota in Hydrothermal Sediment.</title>
        <authorList>
            <person name="Zhou Z."/>
            <person name="Liu Y."/>
            <person name="Xu W."/>
            <person name="Pan J."/>
            <person name="Luo Z.H."/>
            <person name="Li M."/>
        </authorList>
    </citation>
    <scope>NUCLEOTIDE SEQUENCE [LARGE SCALE GENOMIC DNA]</scope>
    <source>
        <strain evidence="9">HyVt-483</strain>
    </source>
</reference>
<dbReference type="InterPro" id="IPR004358">
    <property type="entry name" value="Sig_transdc_His_kin-like_C"/>
</dbReference>
<dbReference type="InterPro" id="IPR036097">
    <property type="entry name" value="HisK_dim/P_sf"/>
</dbReference>
<proteinExistence type="predicted"/>
<dbReference type="SUPFAM" id="SSF55874">
    <property type="entry name" value="ATPase domain of HSP90 chaperone/DNA topoisomerase II/histidine kinase"/>
    <property type="match status" value="1"/>
</dbReference>
<dbReference type="PRINTS" id="PR00344">
    <property type="entry name" value="BCTRLSENSOR"/>
</dbReference>
<accession>A0A7C3CL08</accession>
<feature type="domain" description="Histidine kinase" evidence="8">
    <location>
        <begin position="156"/>
        <end position="365"/>
    </location>
</feature>
<comment type="catalytic activity">
    <reaction evidence="1">
        <text>ATP + protein L-histidine = ADP + protein N-phospho-L-histidine.</text>
        <dbReference type="EC" id="2.7.13.3"/>
    </reaction>
</comment>
<evidence type="ECO:0000256" key="1">
    <source>
        <dbReference type="ARBA" id="ARBA00000085"/>
    </source>
</evidence>
<dbReference type="Pfam" id="PF00512">
    <property type="entry name" value="HisKA"/>
    <property type="match status" value="1"/>
</dbReference>
<dbReference type="PANTHER" id="PTHR45453">
    <property type="entry name" value="PHOSPHATE REGULON SENSOR PROTEIN PHOR"/>
    <property type="match status" value="1"/>
</dbReference>
<dbReference type="CDD" id="cd00082">
    <property type="entry name" value="HisKA"/>
    <property type="match status" value="1"/>
</dbReference>
<keyword evidence="3" id="KW-0597">Phosphoprotein</keyword>
<dbReference type="InterPro" id="IPR003661">
    <property type="entry name" value="HisK_dim/P_dom"/>
</dbReference>
<evidence type="ECO:0000256" key="5">
    <source>
        <dbReference type="ARBA" id="ARBA00022777"/>
    </source>
</evidence>
<dbReference type="GO" id="GO:0000155">
    <property type="term" value="F:phosphorelay sensor kinase activity"/>
    <property type="evidence" value="ECO:0007669"/>
    <property type="project" value="InterPro"/>
</dbReference>
<dbReference type="CDD" id="cd00075">
    <property type="entry name" value="HATPase"/>
    <property type="match status" value="1"/>
</dbReference>
<organism evidence="9">
    <name type="scientific">Thermosulfurimonas dismutans</name>
    <dbReference type="NCBI Taxonomy" id="999894"/>
    <lineage>
        <taxon>Bacteria</taxon>
        <taxon>Pseudomonadati</taxon>
        <taxon>Thermodesulfobacteriota</taxon>
        <taxon>Thermodesulfobacteria</taxon>
        <taxon>Thermodesulfobacteriales</taxon>
        <taxon>Thermodesulfobacteriaceae</taxon>
        <taxon>Thermosulfurimonas</taxon>
    </lineage>
</organism>
<dbReference type="InterPro" id="IPR003594">
    <property type="entry name" value="HATPase_dom"/>
</dbReference>
<dbReference type="Pfam" id="PF02518">
    <property type="entry name" value="HATPase_c"/>
    <property type="match status" value="1"/>
</dbReference>
<sequence>MLEWILFPLLLVLAYFLGYRSRRRLSPGARGEDQSGPQGAGFPREGEAGERGYWEVWPWPEALVDRNRHLQALTPSLRQWFPSREPSNLLELPFPGLVEFHRELFEKGFSRLEFEKEGRWWRLEGRRIGPDLAALRLLEVTREMELVQKNRLISATLAHEFRTPLTALRGYAETLEDFLPSGDLPRKALSALKEHTERLTRLVRDLLFFSSLERMEVSGGEPLEIRSLAETAVELMTPLAREKKVRFNLSGPEGLWIQGDYDHLVQALTKVLENALRFSPPGGNIGVEWGRRDGEIFLRVRDEGPGVPAEHRERIFEPFFRLGKGPGLGLGLALARRIAEIYRGRLLLEPTEKGASFVFLWPEKVPSPSQKVHNFSKE</sequence>
<dbReference type="PANTHER" id="PTHR45453:SF1">
    <property type="entry name" value="PHOSPHATE REGULON SENSOR PROTEIN PHOR"/>
    <property type="match status" value="1"/>
</dbReference>
<keyword evidence="6" id="KW-0902">Two-component regulatory system</keyword>
<comment type="caution">
    <text evidence="9">The sequence shown here is derived from an EMBL/GenBank/DDBJ whole genome shotgun (WGS) entry which is preliminary data.</text>
</comment>
<dbReference type="SMART" id="SM00387">
    <property type="entry name" value="HATPase_c"/>
    <property type="match status" value="1"/>
</dbReference>
<dbReference type="GO" id="GO:0005886">
    <property type="term" value="C:plasma membrane"/>
    <property type="evidence" value="ECO:0007669"/>
    <property type="project" value="TreeGrafter"/>
</dbReference>
<evidence type="ECO:0000256" key="2">
    <source>
        <dbReference type="ARBA" id="ARBA00012438"/>
    </source>
</evidence>
<dbReference type="Gene3D" id="3.30.565.10">
    <property type="entry name" value="Histidine kinase-like ATPase, C-terminal domain"/>
    <property type="match status" value="1"/>
</dbReference>
<feature type="region of interest" description="Disordered" evidence="7">
    <location>
        <begin position="26"/>
        <end position="46"/>
    </location>
</feature>
<gene>
    <name evidence="9" type="ORF">ENJ40_07460</name>
</gene>
<keyword evidence="4" id="KW-0808">Transferase</keyword>
<dbReference type="Proteomes" id="UP000886043">
    <property type="component" value="Unassembled WGS sequence"/>
</dbReference>
<keyword evidence="5 9" id="KW-0418">Kinase</keyword>
<evidence type="ECO:0000313" key="9">
    <source>
        <dbReference type="EMBL" id="HFC98276.1"/>
    </source>
</evidence>
<evidence type="ECO:0000256" key="6">
    <source>
        <dbReference type="ARBA" id="ARBA00023012"/>
    </source>
</evidence>
<dbReference type="InterPro" id="IPR036890">
    <property type="entry name" value="HATPase_C_sf"/>
</dbReference>
<evidence type="ECO:0000256" key="4">
    <source>
        <dbReference type="ARBA" id="ARBA00022679"/>
    </source>
</evidence>
<dbReference type="InterPro" id="IPR050351">
    <property type="entry name" value="BphY/WalK/GraS-like"/>
</dbReference>
<dbReference type="InterPro" id="IPR005467">
    <property type="entry name" value="His_kinase_dom"/>
</dbReference>
<dbReference type="EC" id="2.7.13.3" evidence="2"/>
<dbReference type="SUPFAM" id="SSF47384">
    <property type="entry name" value="Homodimeric domain of signal transducing histidine kinase"/>
    <property type="match status" value="1"/>
</dbReference>
<dbReference type="Gene3D" id="1.10.287.130">
    <property type="match status" value="1"/>
</dbReference>
<dbReference type="GO" id="GO:0016036">
    <property type="term" value="P:cellular response to phosphate starvation"/>
    <property type="evidence" value="ECO:0007669"/>
    <property type="project" value="TreeGrafter"/>
</dbReference>